<dbReference type="InterPro" id="IPR039924">
    <property type="entry name" value="ICln/Lot5/Saf5"/>
</dbReference>
<keyword evidence="7" id="KW-1185">Reference proteome</keyword>
<dbReference type="GeneID" id="38783813"/>
<evidence type="ECO:0000256" key="3">
    <source>
        <dbReference type="ARBA" id="ARBA00007054"/>
    </source>
</evidence>
<keyword evidence="4" id="KW-0963">Cytoplasm</keyword>
<dbReference type="Gene3D" id="2.30.29.30">
    <property type="entry name" value="Pleckstrin-homology domain (PH domain)/Phosphotyrosine-binding domain (PTB)"/>
    <property type="match status" value="1"/>
</dbReference>
<dbReference type="PANTHER" id="PTHR21399:SF0">
    <property type="entry name" value="METHYLOSOME SUBUNIT PICLN"/>
    <property type="match status" value="1"/>
</dbReference>
<reference evidence="6 7" key="1">
    <citation type="journal article" date="2018" name="Sci. Rep.">
        <title>Genome sequence of the cauliflower mushroom Sparassis crispa (Hanabiratake) and its association with beneficial usage.</title>
        <authorList>
            <person name="Kiyama R."/>
            <person name="Furutani Y."/>
            <person name="Kawaguchi K."/>
            <person name="Nakanishi T."/>
        </authorList>
    </citation>
    <scope>NUCLEOTIDE SEQUENCE [LARGE SCALE GENOMIC DNA]</scope>
</reference>
<evidence type="ECO:0008006" key="8">
    <source>
        <dbReference type="Google" id="ProtNLM"/>
    </source>
</evidence>
<dbReference type="GO" id="GO:0005681">
    <property type="term" value="C:spliceosomal complex"/>
    <property type="evidence" value="ECO:0007669"/>
    <property type="project" value="TreeGrafter"/>
</dbReference>
<dbReference type="GO" id="GO:0005886">
    <property type="term" value="C:plasma membrane"/>
    <property type="evidence" value="ECO:0007669"/>
    <property type="project" value="InterPro"/>
</dbReference>
<evidence type="ECO:0000256" key="1">
    <source>
        <dbReference type="ARBA" id="ARBA00004123"/>
    </source>
</evidence>
<dbReference type="GO" id="GO:0045292">
    <property type="term" value="P:mRNA cis splicing, via spliceosome"/>
    <property type="evidence" value="ECO:0007669"/>
    <property type="project" value="TreeGrafter"/>
</dbReference>
<accession>A0A401GXD6</accession>
<evidence type="ECO:0000313" key="6">
    <source>
        <dbReference type="EMBL" id="GBE86896.1"/>
    </source>
</evidence>
<organism evidence="6 7">
    <name type="scientific">Sparassis crispa</name>
    <dbReference type="NCBI Taxonomy" id="139825"/>
    <lineage>
        <taxon>Eukaryota</taxon>
        <taxon>Fungi</taxon>
        <taxon>Dikarya</taxon>
        <taxon>Basidiomycota</taxon>
        <taxon>Agaricomycotina</taxon>
        <taxon>Agaricomycetes</taxon>
        <taxon>Polyporales</taxon>
        <taxon>Sparassidaceae</taxon>
        <taxon>Sparassis</taxon>
    </lineage>
</organism>
<sequence>MAPLTLITTLPTFITPEEHKNIVAATPTSFAAIPPVLRHREKHVSITLDPPVEGFTQEDCAVGTLYVIESVLVFMSETGRGFQVEYPSITLHAISRAESGPSIYCQLDEQTDAEEESEGPAEVDIAEMQELIIVPQNASALEDIFDGLSVCASLHPDPASLDEMDDDDGVFVDADLDTFTGNEEQELSDVGRVRSDFVTNARYAPY</sequence>
<gene>
    <name evidence="6" type="ORF">SCP_1001400</name>
</gene>
<dbReference type="GO" id="GO:0000387">
    <property type="term" value="P:spliceosomal snRNP assembly"/>
    <property type="evidence" value="ECO:0007669"/>
    <property type="project" value="InterPro"/>
</dbReference>
<dbReference type="Proteomes" id="UP000287166">
    <property type="component" value="Unassembled WGS sequence"/>
</dbReference>
<proteinExistence type="inferred from homology"/>
<dbReference type="InterPro" id="IPR003521">
    <property type="entry name" value="ICln"/>
</dbReference>
<name>A0A401GXD6_9APHY</name>
<dbReference type="GO" id="GO:0006884">
    <property type="term" value="P:cell volume homeostasis"/>
    <property type="evidence" value="ECO:0007669"/>
    <property type="project" value="InterPro"/>
</dbReference>
<protein>
    <recommendedName>
        <fullName evidence="8">Regulator of volume decrease after cellular swelling-domain-containing protein</fullName>
    </recommendedName>
</protein>
<comment type="similarity">
    <text evidence="3">Belongs to the pICln (TC 1.A.47) family.</text>
</comment>
<dbReference type="RefSeq" id="XP_027617809.1">
    <property type="nucleotide sequence ID" value="XM_027762008.1"/>
</dbReference>
<dbReference type="Pfam" id="PF03517">
    <property type="entry name" value="Voldacs"/>
    <property type="match status" value="1"/>
</dbReference>
<evidence type="ECO:0000256" key="4">
    <source>
        <dbReference type="ARBA" id="ARBA00022490"/>
    </source>
</evidence>
<keyword evidence="5" id="KW-0539">Nucleus</keyword>
<dbReference type="GO" id="GO:0034709">
    <property type="term" value="C:methylosome"/>
    <property type="evidence" value="ECO:0007669"/>
    <property type="project" value="InterPro"/>
</dbReference>
<evidence type="ECO:0000256" key="5">
    <source>
        <dbReference type="ARBA" id="ARBA00023242"/>
    </source>
</evidence>
<dbReference type="GO" id="GO:0034715">
    <property type="term" value="C:pICln-Sm protein complex"/>
    <property type="evidence" value="ECO:0007669"/>
    <property type="project" value="InterPro"/>
</dbReference>
<dbReference type="EMBL" id="BFAD01000010">
    <property type="protein sequence ID" value="GBE86896.1"/>
    <property type="molecule type" value="Genomic_DNA"/>
</dbReference>
<evidence type="ECO:0000313" key="7">
    <source>
        <dbReference type="Proteomes" id="UP000287166"/>
    </source>
</evidence>
<evidence type="ECO:0000256" key="2">
    <source>
        <dbReference type="ARBA" id="ARBA00004496"/>
    </source>
</evidence>
<dbReference type="GO" id="GO:0005829">
    <property type="term" value="C:cytosol"/>
    <property type="evidence" value="ECO:0007669"/>
    <property type="project" value="InterPro"/>
</dbReference>
<dbReference type="GO" id="GO:0006821">
    <property type="term" value="P:chloride transport"/>
    <property type="evidence" value="ECO:0007669"/>
    <property type="project" value="InterPro"/>
</dbReference>
<dbReference type="InterPro" id="IPR011993">
    <property type="entry name" value="PH-like_dom_sf"/>
</dbReference>
<dbReference type="PRINTS" id="PR01348">
    <property type="entry name" value="ICLNCHANNEL"/>
</dbReference>
<comment type="subcellular location">
    <subcellularLocation>
        <location evidence="2">Cytoplasm</location>
    </subcellularLocation>
    <subcellularLocation>
        <location evidence="1">Nucleus</location>
    </subcellularLocation>
</comment>
<comment type="caution">
    <text evidence="6">The sequence shown here is derived from an EMBL/GenBank/DDBJ whole genome shotgun (WGS) entry which is preliminary data.</text>
</comment>
<dbReference type="STRING" id="139825.A0A401GXD6"/>
<dbReference type="AlphaFoldDB" id="A0A401GXD6"/>
<dbReference type="OrthoDB" id="19714at2759"/>
<dbReference type="PANTHER" id="PTHR21399">
    <property type="entry name" value="CHLORIDE CONDUCTANCE REGULATORY PROTEIN ICLN"/>
    <property type="match status" value="1"/>
</dbReference>
<dbReference type="InParanoid" id="A0A401GXD6"/>